<organism evidence="2 3">
    <name type="scientific">Protea cynaroides</name>
    <dbReference type="NCBI Taxonomy" id="273540"/>
    <lineage>
        <taxon>Eukaryota</taxon>
        <taxon>Viridiplantae</taxon>
        <taxon>Streptophyta</taxon>
        <taxon>Embryophyta</taxon>
        <taxon>Tracheophyta</taxon>
        <taxon>Spermatophyta</taxon>
        <taxon>Magnoliopsida</taxon>
        <taxon>Proteales</taxon>
        <taxon>Proteaceae</taxon>
        <taxon>Protea</taxon>
    </lineage>
</organism>
<keyword evidence="3" id="KW-1185">Reference proteome</keyword>
<dbReference type="Proteomes" id="UP001141806">
    <property type="component" value="Unassembled WGS sequence"/>
</dbReference>
<comment type="caution">
    <text evidence="2">The sequence shown here is derived from an EMBL/GenBank/DDBJ whole genome shotgun (WGS) entry which is preliminary data.</text>
</comment>
<evidence type="ECO:0000256" key="1">
    <source>
        <dbReference type="SAM" id="MobiDB-lite"/>
    </source>
</evidence>
<sequence length="173" mass="19012">MTEEIRRARKFRSVRWAGPEGPASRSGGSIGSDPMVRPVPGSEGPTDAVKDINAFLDLLEDPIDLSLKLLATSHGKVEENISVIEVAVWSRFQEALRRSKAEISIESLVIFSVQSFHRFHLQGSHAWIEDPARPTLAEVGSRSEASGIAKAGAKLVMAVSNAKVRLHFFFMFI</sequence>
<evidence type="ECO:0000313" key="2">
    <source>
        <dbReference type="EMBL" id="KAJ4954812.1"/>
    </source>
</evidence>
<proteinExistence type="predicted"/>
<gene>
    <name evidence="2" type="ORF">NE237_011595</name>
</gene>
<evidence type="ECO:0000313" key="3">
    <source>
        <dbReference type="Proteomes" id="UP001141806"/>
    </source>
</evidence>
<reference evidence="2" key="1">
    <citation type="journal article" date="2023" name="Plant J.">
        <title>The genome of the king protea, Protea cynaroides.</title>
        <authorList>
            <person name="Chang J."/>
            <person name="Duong T.A."/>
            <person name="Schoeman C."/>
            <person name="Ma X."/>
            <person name="Roodt D."/>
            <person name="Barker N."/>
            <person name="Li Z."/>
            <person name="Van de Peer Y."/>
            <person name="Mizrachi E."/>
        </authorList>
    </citation>
    <scope>NUCLEOTIDE SEQUENCE</scope>
    <source>
        <tissue evidence="2">Young leaves</tissue>
    </source>
</reference>
<name>A0A9Q0JX76_9MAGN</name>
<dbReference type="AlphaFoldDB" id="A0A9Q0JX76"/>
<accession>A0A9Q0JX76</accession>
<feature type="region of interest" description="Disordered" evidence="1">
    <location>
        <begin position="16"/>
        <end position="36"/>
    </location>
</feature>
<dbReference type="EMBL" id="JAMYWD010000011">
    <property type="protein sequence ID" value="KAJ4954812.1"/>
    <property type="molecule type" value="Genomic_DNA"/>
</dbReference>
<protein>
    <submittedName>
        <fullName evidence="2">Uncharacterized protein</fullName>
    </submittedName>
</protein>